<feature type="region of interest" description="Disordered" evidence="1">
    <location>
        <begin position="56"/>
        <end position="87"/>
    </location>
</feature>
<feature type="region of interest" description="Disordered" evidence="1">
    <location>
        <begin position="362"/>
        <end position="381"/>
    </location>
</feature>
<name>Q08NH4_STIAD</name>
<reference evidence="2 3" key="1">
    <citation type="submission" date="2006-04" db="EMBL/GenBank/DDBJ databases">
        <authorList>
            <person name="Nierman W.C."/>
        </authorList>
    </citation>
    <scope>NUCLEOTIDE SEQUENCE [LARGE SCALE GENOMIC DNA]</scope>
    <source>
        <strain evidence="2 3">DW4/3-1</strain>
    </source>
</reference>
<evidence type="ECO:0000313" key="2">
    <source>
        <dbReference type="EMBL" id="EAU62034.1"/>
    </source>
</evidence>
<evidence type="ECO:0000313" key="3">
    <source>
        <dbReference type="Proteomes" id="UP000032702"/>
    </source>
</evidence>
<dbReference type="AlphaFoldDB" id="Q08NH4"/>
<dbReference type="Proteomes" id="UP000032702">
    <property type="component" value="Unassembled WGS sequence"/>
</dbReference>
<protein>
    <submittedName>
        <fullName evidence="2">Uncharacterized protein</fullName>
    </submittedName>
</protein>
<gene>
    <name evidence="2" type="ORF">STIAU_4738</name>
</gene>
<feature type="compositionally biased region" description="Polar residues" evidence="1">
    <location>
        <begin position="62"/>
        <end position="75"/>
    </location>
</feature>
<organism evidence="2 3">
    <name type="scientific">Stigmatella aurantiaca (strain DW4/3-1)</name>
    <dbReference type="NCBI Taxonomy" id="378806"/>
    <lineage>
        <taxon>Bacteria</taxon>
        <taxon>Pseudomonadati</taxon>
        <taxon>Myxococcota</taxon>
        <taxon>Myxococcia</taxon>
        <taxon>Myxococcales</taxon>
        <taxon>Cystobacterineae</taxon>
        <taxon>Archangiaceae</taxon>
        <taxon>Stigmatella</taxon>
    </lineage>
</organism>
<evidence type="ECO:0000256" key="1">
    <source>
        <dbReference type="SAM" id="MobiDB-lite"/>
    </source>
</evidence>
<dbReference type="EMBL" id="AAMD01000284">
    <property type="protein sequence ID" value="EAU62034.1"/>
    <property type="molecule type" value="Genomic_DNA"/>
</dbReference>
<comment type="caution">
    <text evidence="2">The sequence shown here is derived from an EMBL/GenBank/DDBJ whole genome shotgun (WGS) entry which is preliminary data.</text>
</comment>
<accession>Q08NH4</accession>
<feature type="region of interest" description="Disordered" evidence="1">
    <location>
        <begin position="437"/>
        <end position="461"/>
    </location>
</feature>
<sequence>MKRGPNPGFTGAGPGTKIAAKAASPARWCASPSTVRLGAGCVNASDVRLSMVVAPPARGGSCSPQAASSTVTAESSRARDTGPPDGLLAEERRDVRLEGVLGLADGFLGGLDFVRGVGVPDGLAEGLGDAGKGSDGIGQLLTDPGIQLRIRVLHEIGQRRALGRGARQVAQVGVLHAADVVGEVRQRIVGELALDELRVLRIIGVGDLPVGHFVEDVDNPSHHLLARGLHGRVGGVAGVPRAREHVPVGRTPVDRLGPGVREGSADVLQLQGDGLEVLELPRREVLHRLLGARAGVAREEEVFHRVEALQRLLEVAHVLRGEGGIPGQHRVQVRAVHRPAVHGRIIPKRIHRSEEEAFALLPRHPGSEPGVPGGGEALGAGRRRERVGGGVQGFQPRGQLLVGGDDHVVGEVNDDLLVEGAVGGPAPLIITAGHQHERAGEGQGTKPEAGEGHVWVSFTGQ</sequence>
<proteinExistence type="predicted"/>